<dbReference type="GO" id="GO:0031991">
    <property type="term" value="P:regulation of actomyosin contractile ring contraction"/>
    <property type="evidence" value="ECO:0007669"/>
    <property type="project" value="TreeGrafter"/>
</dbReference>
<dbReference type="Pfam" id="PF00621">
    <property type="entry name" value="RhoGEF"/>
    <property type="match status" value="1"/>
</dbReference>
<name>A0AAV5QK42_9ASCO</name>
<dbReference type="PROSITE" id="PS50010">
    <property type="entry name" value="DH_2"/>
    <property type="match status" value="1"/>
</dbReference>
<dbReference type="InterPro" id="IPR000219">
    <property type="entry name" value="DH_dom"/>
</dbReference>
<evidence type="ECO:0000256" key="1">
    <source>
        <dbReference type="SAM" id="MobiDB-lite"/>
    </source>
</evidence>
<comment type="caution">
    <text evidence="3">The sequence shown here is derived from an EMBL/GenBank/DDBJ whole genome shotgun (WGS) entry which is preliminary data.</text>
</comment>
<dbReference type="Proteomes" id="UP001360560">
    <property type="component" value="Unassembled WGS sequence"/>
</dbReference>
<dbReference type="Gene3D" id="1.20.900.10">
    <property type="entry name" value="Dbl homology (DH) domain"/>
    <property type="match status" value="1"/>
</dbReference>
<dbReference type="PANTHER" id="PTHR22834:SF20">
    <property type="entry name" value="SH3 DOMAIN-CONTAINING PROTEIN"/>
    <property type="match status" value="1"/>
</dbReference>
<feature type="domain" description="DH" evidence="2">
    <location>
        <begin position="375"/>
        <end position="624"/>
    </location>
</feature>
<dbReference type="GeneID" id="90072975"/>
<reference evidence="3 4" key="1">
    <citation type="journal article" date="2023" name="Elife">
        <title>Identification of key yeast species and microbe-microbe interactions impacting larval growth of Drosophila in the wild.</title>
        <authorList>
            <person name="Mure A."/>
            <person name="Sugiura Y."/>
            <person name="Maeda R."/>
            <person name="Honda K."/>
            <person name="Sakurai N."/>
            <person name="Takahashi Y."/>
            <person name="Watada M."/>
            <person name="Katoh T."/>
            <person name="Gotoh A."/>
            <person name="Gotoh Y."/>
            <person name="Taniguchi I."/>
            <person name="Nakamura K."/>
            <person name="Hayashi T."/>
            <person name="Katayama T."/>
            <person name="Uemura T."/>
            <person name="Hattori Y."/>
        </authorList>
    </citation>
    <scope>NUCLEOTIDE SEQUENCE [LARGE SCALE GENOMIC DNA]</scope>
    <source>
        <strain evidence="3 4">SC-9</strain>
    </source>
</reference>
<feature type="region of interest" description="Disordered" evidence="1">
    <location>
        <begin position="675"/>
        <end position="696"/>
    </location>
</feature>
<dbReference type="InterPro" id="IPR027267">
    <property type="entry name" value="AH/BAR_dom_sf"/>
</dbReference>
<dbReference type="AlphaFoldDB" id="A0AAV5QK42"/>
<feature type="region of interest" description="Disordered" evidence="1">
    <location>
        <begin position="307"/>
        <end position="330"/>
    </location>
</feature>
<dbReference type="InterPro" id="IPR035899">
    <property type="entry name" value="DBL_dom_sf"/>
</dbReference>
<evidence type="ECO:0000259" key="2">
    <source>
        <dbReference type="PROSITE" id="PS50010"/>
    </source>
</evidence>
<evidence type="ECO:0000313" key="4">
    <source>
        <dbReference type="Proteomes" id="UP001360560"/>
    </source>
</evidence>
<dbReference type="Gene3D" id="1.20.1270.60">
    <property type="entry name" value="Arfaptin homology (AH) domain/BAR domain"/>
    <property type="match status" value="1"/>
</dbReference>
<dbReference type="GO" id="GO:0005737">
    <property type="term" value="C:cytoplasm"/>
    <property type="evidence" value="ECO:0007669"/>
    <property type="project" value="TreeGrafter"/>
</dbReference>
<gene>
    <name evidence="3" type="ORF">DASC09_023210</name>
</gene>
<dbReference type="EMBL" id="BTFZ01000004">
    <property type="protein sequence ID" value="GMM34996.1"/>
    <property type="molecule type" value="Genomic_DNA"/>
</dbReference>
<dbReference type="PANTHER" id="PTHR22834">
    <property type="entry name" value="NUCLEAR FUSION PROTEIN FUS2"/>
    <property type="match status" value="1"/>
</dbReference>
<dbReference type="GO" id="GO:0032955">
    <property type="term" value="P:regulation of division septum assembly"/>
    <property type="evidence" value="ECO:0007669"/>
    <property type="project" value="TreeGrafter"/>
</dbReference>
<dbReference type="GO" id="GO:0005085">
    <property type="term" value="F:guanyl-nucleotide exchange factor activity"/>
    <property type="evidence" value="ECO:0007669"/>
    <property type="project" value="InterPro"/>
</dbReference>
<keyword evidence="4" id="KW-1185">Reference proteome</keyword>
<dbReference type="SMART" id="SM00325">
    <property type="entry name" value="RhoGEF"/>
    <property type="match status" value="1"/>
</dbReference>
<feature type="compositionally biased region" description="Basic and acidic residues" evidence="1">
    <location>
        <begin position="313"/>
        <end position="325"/>
    </location>
</feature>
<dbReference type="InterPro" id="IPR051492">
    <property type="entry name" value="Dynamin-Rho_GEF"/>
</dbReference>
<dbReference type="RefSeq" id="XP_064851996.1">
    <property type="nucleotide sequence ID" value="XM_064995924.1"/>
</dbReference>
<dbReference type="SUPFAM" id="SSF48065">
    <property type="entry name" value="DBL homology domain (DH-domain)"/>
    <property type="match status" value="1"/>
</dbReference>
<accession>A0AAV5QK42</accession>
<feature type="region of interest" description="Disordered" evidence="1">
    <location>
        <begin position="1"/>
        <end position="22"/>
    </location>
</feature>
<evidence type="ECO:0000313" key="3">
    <source>
        <dbReference type="EMBL" id="GMM34996.1"/>
    </source>
</evidence>
<feature type="compositionally biased region" description="Low complexity" evidence="1">
    <location>
        <begin position="10"/>
        <end position="22"/>
    </location>
</feature>
<proteinExistence type="predicted"/>
<sequence length="938" mass="108802">MMASQSYGHSMTSVSSSKYSDYSKPTRPSFLDNIVICLTPTYKKLNLSPTTPSNVVVMYEDGHHITTAEDDKYCPTWLKNDNWRNEIYNEYFENSGSEKYGEKHHYFPNWEDVNDKRDLVYDGAKKRPRSLKLEDSRFTAPNLILNSMIYYKNFQSKIKIPRSLVQSTVISSPTLKIEDHHQSSSFTSITKEFTTDPETVSEYTISNLNPYKTPFEEFKFQFPKFTDDYVGNNFKFTNNQIIEIKPEDCSSRNKKILSDDIQMIDENESFSEDENENPIEPVQQEALATPAKVIELKPVNISTIVKPKSIQSSEKKQHNDSKELPKTPPRIPGAFSVIYDTHHPTSSPSPEKSIFSHQDYRESMDIGSDPNLLTLYDRCLLELFDTELAYYNDLKIIVDVYYKGLDQDTYRYILSENDKNLLFGNVEDIADMCEGFMKSAVGEFKQLGGQVDWDQSVTLLSLVSKESSLNSFISEKFSANNLTSEKLKQLVTTMKTSEIDVGKLLLNYFTGARYRFSDNYAAFIKNSKARQKLLLDKLNISGGPMFGKWYHESTIISQTSGTSAWDLESLMIKPVQRLLKYKILIDQLISHTKKSPQLFNKEPIMNLERSRKIIEEITNDINSHRHSFKSPFNKIPKKINDTNNFSIPKYTHHQISKSISELSIKTFISKSSSQDEKNSEGIINEDGSTELKPKNKSRRAKNLSAFHIESSKLQNVPANRKTFVNLAIEFKYKYEKVKELQEDILNFMQQLDTLMKRNVLICEDFISVLAIEHLDPNKQRNYHEMVKLQNNHLKKVIIMMNNNILMKVLQCIRECDNVRRLINEDREKRINYHKYIQSNQRTNKSSRKHFKQKKLSEGLNDMESELLIIDSKSLYGDSNSVQAQRCITIENLMLEKLPIFNHFLEEFVQHLSASFLYIVSEKWCNDGKKVYSMGKYQR</sequence>
<protein>
    <recommendedName>
        <fullName evidence="2">DH domain-containing protein</fullName>
    </recommendedName>
</protein>
<organism evidence="3 4">
    <name type="scientific">Saccharomycopsis crataegensis</name>
    <dbReference type="NCBI Taxonomy" id="43959"/>
    <lineage>
        <taxon>Eukaryota</taxon>
        <taxon>Fungi</taxon>
        <taxon>Dikarya</taxon>
        <taxon>Ascomycota</taxon>
        <taxon>Saccharomycotina</taxon>
        <taxon>Saccharomycetes</taxon>
        <taxon>Saccharomycopsidaceae</taxon>
        <taxon>Saccharomycopsis</taxon>
    </lineage>
</organism>